<keyword evidence="2" id="KW-1133">Transmembrane helix</keyword>
<feature type="region of interest" description="Disordered" evidence="1">
    <location>
        <begin position="87"/>
        <end position="138"/>
    </location>
</feature>
<protein>
    <submittedName>
        <fullName evidence="4">DUF4342 domain-containing protein</fullName>
    </submittedName>
</protein>
<dbReference type="OrthoDB" id="677607at2"/>
<dbReference type="Proteomes" id="UP000326546">
    <property type="component" value="Chromosome"/>
</dbReference>
<evidence type="ECO:0000313" key="5">
    <source>
        <dbReference type="Proteomes" id="UP000326546"/>
    </source>
</evidence>
<keyword evidence="5" id="KW-1185">Reference proteome</keyword>
<sequence>MNEQPGRTFTERIETTGAELTERVKELAKQADTRRVVIKDQDGKELLSLPLTWGMAGGALAVVAAPLLAAVAAVGGAMANVRLEVERVSPPGSPWDTAQGRPARDGWVEDDPDWTPPEAGHQDDAGDQDDAPPVASPS</sequence>
<name>A0A5J6V3Y6_9MICO</name>
<evidence type="ECO:0000259" key="3">
    <source>
        <dbReference type="Pfam" id="PF14242"/>
    </source>
</evidence>
<keyword evidence="2" id="KW-0812">Transmembrane</keyword>
<keyword evidence="2" id="KW-0472">Membrane</keyword>
<gene>
    <name evidence="4" type="ORF">FY030_07650</name>
</gene>
<dbReference type="EMBL" id="CP044427">
    <property type="protein sequence ID" value="QFG68609.1"/>
    <property type="molecule type" value="Genomic_DNA"/>
</dbReference>
<evidence type="ECO:0000256" key="2">
    <source>
        <dbReference type="SAM" id="Phobius"/>
    </source>
</evidence>
<feature type="transmembrane region" description="Helical" evidence="2">
    <location>
        <begin position="53"/>
        <end position="79"/>
    </location>
</feature>
<feature type="domain" description="DUF4342" evidence="3">
    <location>
        <begin position="7"/>
        <end position="87"/>
    </location>
</feature>
<evidence type="ECO:0000313" key="4">
    <source>
        <dbReference type="EMBL" id="QFG68609.1"/>
    </source>
</evidence>
<organism evidence="4 5">
    <name type="scientific">Ornithinimicrobium pratense</name>
    <dbReference type="NCBI Taxonomy" id="2593973"/>
    <lineage>
        <taxon>Bacteria</taxon>
        <taxon>Bacillati</taxon>
        <taxon>Actinomycetota</taxon>
        <taxon>Actinomycetes</taxon>
        <taxon>Micrococcales</taxon>
        <taxon>Ornithinimicrobiaceae</taxon>
        <taxon>Ornithinimicrobium</taxon>
    </lineage>
</organism>
<reference evidence="4 5" key="1">
    <citation type="submission" date="2019-09" db="EMBL/GenBank/DDBJ databases">
        <title>Serinicoccus pratensis sp. nov., isolated from meadow soil.</title>
        <authorList>
            <person name="Zhang W."/>
        </authorList>
    </citation>
    <scope>NUCLEOTIDE SEQUENCE [LARGE SCALE GENOMIC DNA]</scope>
    <source>
        <strain evidence="4 5">W204</strain>
    </source>
</reference>
<dbReference type="AlphaFoldDB" id="A0A5J6V3Y6"/>
<evidence type="ECO:0000256" key="1">
    <source>
        <dbReference type="SAM" id="MobiDB-lite"/>
    </source>
</evidence>
<accession>A0A5J6V3Y6</accession>
<dbReference type="InterPro" id="IPR025642">
    <property type="entry name" value="DUF4342"/>
</dbReference>
<proteinExistence type="predicted"/>
<dbReference type="Pfam" id="PF14242">
    <property type="entry name" value="DUF4342"/>
    <property type="match status" value="1"/>
</dbReference>
<dbReference type="KEGG" id="serw:FY030_07650"/>
<dbReference type="RefSeq" id="WP_158060997.1">
    <property type="nucleotide sequence ID" value="NZ_CP044427.1"/>
</dbReference>